<dbReference type="Proteomes" id="UP000824120">
    <property type="component" value="Chromosome 9"/>
</dbReference>
<name>A0A9J5XJX0_SOLCO</name>
<reference evidence="1 2" key="1">
    <citation type="submission" date="2020-09" db="EMBL/GenBank/DDBJ databases">
        <title>De no assembly of potato wild relative species, Solanum commersonii.</title>
        <authorList>
            <person name="Cho K."/>
        </authorList>
    </citation>
    <scope>NUCLEOTIDE SEQUENCE [LARGE SCALE GENOMIC DNA]</scope>
    <source>
        <strain evidence="1">LZ3.2</strain>
        <tissue evidence="1">Leaf</tissue>
    </source>
</reference>
<evidence type="ECO:0000313" key="2">
    <source>
        <dbReference type="Proteomes" id="UP000824120"/>
    </source>
</evidence>
<accession>A0A9J5XJX0</accession>
<organism evidence="1 2">
    <name type="scientific">Solanum commersonii</name>
    <name type="common">Commerson's wild potato</name>
    <name type="synonym">Commerson's nightshade</name>
    <dbReference type="NCBI Taxonomy" id="4109"/>
    <lineage>
        <taxon>Eukaryota</taxon>
        <taxon>Viridiplantae</taxon>
        <taxon>Streptophyta</taxon>
        <taxon>Embryophyta</taxon>
        <taxon>Tracheophyta</taxon>
        <taxon>Spermatophyta</taxon>
        <taxon>Magnoliopsida</taxon>
        <taxon>eudicotyledons</taxon>
        <taxon>Gunneridae</taxon>
        <taxon>Pentapetalae</taxon>
        <taxon>asterids</taxon>
        <taxon>lamiids</taxon>
        <taxon>Solanales</taxon>
        <taxon>Solanaceae</taxon>
        <taxon>Solanoideae</taxon>
        <taxon>Solaneae</taxon>
        <taxon>Solanum</taxon>
    </lineage>
</organism>
<proteinExistence type="predicted"/>
<protein>
    <submittedName>
        <fullName evidence="1">Uncharacterized protein</fullName>
    </submittedName>
</protein>
<keyword evidence="2" id="KW-1185">Reference proteome</keyword>
<sequence>MDLRRAHVMAHPTTMTSPMPLLMMASPISAIVFPPVTPQMDPSIYISQWVHQCPWITIRTTPLAFHLVQHCLS</sequence>
<gene>
    <name evidence="1" type="ORF">H5410_048468</name>
</gene>
<dbReference type="AlphaFoldDB" id="A0A9J5XJX0"/>
<dbReference type="EMBL" id="JACXVP010000009">
    <property type="protein sequence ID" value="KAG5588034.1"/>
    <property type="molecule type" value="Genomic_DNA"/>
</dbReference>
<comment type="caution">
    <text evidence="1">The sequence shown here is derived from an EMBL/GenBank/DDBJ whole genome shotgun (WGS) entry which is preliminary data.</text>
</comment>
<evidence type="ECO:0000313" key="1">
    <source>
        <dbReference type="EMBL" id="KAG5588034.1"/>
    </source>
</evidence>